<reference evidence="1 2" key="1">
    <citation type="submission" date="2014-09" db="EMBL/GenBank/DDBJ databases">
        <authorList>
            <person name="Ellenberger Sabrina"/>
        </authorList>
    </citation>
    <scope>NUCLEOTIDE SEQUENCE [LARGE SCALE GENOMIC DNA]</scope>
    <source>
        <strain evidence="1 2">CBS 412.66</strain>
    </source>
</reference>
<keyword evidence="2" id="KW-1185">Reference proteome</keyword>
<sequence length="221" mass="25341">MHLSLRSLRNMECAVEFSYGHYYRKFAEIPKKKHKGMQQAVGLVWISWKTTKKALSEEAVHTTRVTYGGLHAGAMEAEGLDIPFDLNKTMGSCLQERDEKVGEKEDEADNIINLEIDKEADPIEFVEEDGRVVLKLFTYITTSKTSMSTLQSLYYPAMHFKVFQQDVVAVITSPTIGRLEEYEGLVPNIVDTSKEVAARVSEVNHRVMRLQQQQEYRFEKN</sequence>
<evidence type="ECO:0000313" key="1">
    <source>
        <dbReference type="EMBL" id="CEP13728.1"/>
    </source>
</evidence>
<proteinExistence type="predicted"/>
<protein>
    <submittedName>
        <fullName evidence="1">Uncharacterized protein</fullName>
    </submittedName>
</protein>
<gene>
    <name evidence="1" type="primary">PARPA_07858.1 scaffold 30876</name>
</gene>
<dbReference type="AlphaFoldDB" id="A0A0B7N5V4"/>
<accession>A0A0B7N5V4</accession>
<dbReference type="Proteomes" id="UP000054107">
    <property type="component" value="Unassembled WGS sequence"/>
</dbReference>
<name>A0A0B7N5V4_9FUNG</name>
<dbReference type="OrthoDB" id="2289632at2759"/>
<dbReference type="EMBL" id="LN730506">
    <property type="protein sequence ID" value="CEP13728.1"/>
    <property type="molecule type" value="Genomic_DNA"/>
</dbReference>
<dbReference type="STRING" id="35722.A0A0B7N5V4"/>
<evidence type="ECO:0000313" key="2">
    <source>
        <dbReference type="Proteomes" id="UP000054107"/>
    </source>
</evidence>
<organism evidence="1 2">
    <name type="scientific">Parasitella parasitica</name>
    <dbReference type="NCBI Taxonomy" id="35722"/>
    <lineage>
        <taxon>Eukaryota</taxon>
        <taxon>Fungi</taxon>
        <taxon>Fungi incertae sedis</taxon>
        <taxon>Mucoromycota</taxon>
        <taxon>Mucoromycotina</taxon>
        <taxon>Mucoromycetes</taxon>
        <taxon>Mucorales</taxon>
        <taxon>Mucorineae</taxon>
        <taxon>Mucoraceae</taxon>
        <taxon>Parasitella</taxon>
    </lineage>
</organism>